<name>A0AAJ6YKZ6_9HYME</name>
<keyword evidence="2" id="KW-0732">Signal</keyword>
<feature type="region of interest" description="Disordered" evidence="1">
    <location>
        <begin position="66"/>
        <end position="105"/>
    </location>
</feature>
<gene>
    <name evidence="4" type="primary">LOC105363883</name>
</gene>
<feature type="compositionally biased region" description="Low complexity" evidence="1">
    <location>
        <begin position="171"/>
        <end position="197"/>
    </location>
</feature>
<feature type="chain" id="PRO_5042587043" evidence="2">
    <location>
        <begin position="17"/>
        <end position="460"/>
    </location>
</feature>
<feature type="region of interest" description="Disordered" evidence="1">
    <location>
        <begin position="276"/>
        <end position="348"/>
    </location>
</feature>
<dbReference type="GeneID" id="105363883"/>
<evidence type="ECO:0000256" key="2">
    <source>
        <dbReference type="SAM" id="SignalP"/>
    </source>
</evidence>
<proteinExistence type="predicted"/>
<feature type="non-terminal residue" evidence="4">
    <location>
        <position position="1"/>
    </location>
</feature>
<feature type="compositionally biased region" description="Polar residues" evidence="1">
    <location>
        <begin position="66"/>
        <end position="76"/>
    </location>
</feature>
<evidence type="ECO:0000313" key="4">
    <source>
        <dbReference type="RefSeq" id="XP_011499989.1"/>
    </source>
</evidence>
<reference evidence="4" key="1">
    <citation type="submission" date="2025-08" db="UniProtKB">
        <authorList>
            <consortium name="RefSeq"/>
        </authorList>
    </citation>
    <scope>IDENTIFICATION</scope>
</reference>
<feature type="compositionally biased region" description="Polar residues" evidence="1">
    <location>
        <begin position="138"/>
        <end position="154"/>
    </location>
</feature>
<sequence>RLQIIILSLLPFLCFGQFSIQGPSDGNRRAQGLKYSADKGVEYTDQAASLGTSGFSIQGASDGNSDFQIQGATDGNSDFHIQGASDGNAEFQIHGPTDGGSQAYLHNYGASQEEPQQPANQGRAIEYKDPSGHRVNWRSYNRAPSNPSPQQQYEEPTPRPVHRRPSHRRAQPQAARAEPQPQPQAQARPHAQAHPVAQPQYQAPVANINYNPIEKAPPSIQEILQFQAQIPYINIIPEHLRIDALSAAQAQANKFAEEYPKQVLAQQQSAELVIEEAPRSVYRSKPRQHQRSREQPRENSREQVRERRQAPTYTGYEERQQQPHAVPNQKSYGRLSQPPAEPVPQYSSNVPQQIQQILRYQAQIPYDVIANQIIYRLDKPYVPQPAQQPGLRSAQTQPIPAQYKPRPTNYQQDYVAEQAAAYPQQPPQQEHTQGQIRQTGNPYYDNQQRPVAQPVNERQY</sequence>
<accession>A0AAJ6YKZ6</accession>
<feature type="compositionally biased region" description="Low complexity" evidence="1">
    <location>
        <begin position="418"/>
        <end position="429"/>
    </location>
</feature>
<dbReference type="RefSeq" id="XP_011499989.1">
    <property type="nucleotide sequence ID" value="XM_011501687.1"/>
</dbReference>
<feature type="region of interest" description="Disordered" evidence="1">
    <location>
        <begin position="132"/>
        <end position="197"/>
    </location>
</feature>
<protein>
    <submittedName>
        <fullName evidence="4">Mediator of RNA polymerase II transcription subunit 15-like</fullName>
    </submittedName>
</protein>
<feature type="compositionally biased region" description="Basic and acidic residues" evidence="1">
    <location>
        <begin position="291"/>
        <end position="309"/>
    </location>
</feature>
<feature type="compositionally biased region" description="Polar residues" evidence="1">
    <location>
        <begin position="430"/>
        <end position="460"/>
    </location>
</feature>
<evidence type="ECO:0000313" key="3">
    <source>
        <dbReference type="Proteomes" id="UP000695007"/>
    </source>
</evidence>
<dbReference type="Proteomes" id="UP000695007">
    <property type="component" value="Unplaced"/>
</dbReference>
<feature type="signal peptide" evidence="2">
    <location>
        <begin position="1"/>
        <end position="16"/>
    </location>
</feature>
<feature type="region of interest" description="Disordered" evidence="1">
    <location>
        <begin position="385"/>
        <end position="460"/>
    </location>
</feature>
<keyword evidence="3" id="KW-1185">Reference proteome</keyword>
<evidence type="ECO:0000256" key="1">
    <source>
        <dbReference type="SAM" id="MobiDB-lite"/>
    </source>
</evidence>
<organism evidence="3 4">
    <name type="scientific">Ceratosolen solmsi marchali</name>
    <dbReference type="NCBI Taxonomy" id="326594"/>
    <lineage>
        <taxon>Eukaryota</taxon>
        <taxon>Metazoa</taxon>
        <taxon>Ecdysozoa</taxon>
        <taxon>Arthropoda</taxon>
        <taxon>Hexapoda</taxon>
        <taxon>Insecta</taxon>
        <taxon>Pterygota</taxon>
        <taxon>Neoptera</taxon>
        <taxon>Endopterygota</taxon>
        <taxon>Hymenoptera</taxon>
        <taxon>Apocrita</taxon>
        <taxon>Proctotrupomorpha</taxon>
        <taxon>Chalcidoidea</taxon>
        <taxon>Agaonidae</taxon>
        <taxon>Agaoninae</taxon>
        <taxon>Ceratosolen</taxon>
    </lineage>
</organism>
<feature type="compositionally biased region" description="Basic residues" evidence="1">
    <location>
        <begin position="160"/>
        <end position="170"/>
    </location>
</feature>
<dbReference type="KEGG" id="csol:105363883"/>
<dbReference type="AlphaFoldDB" id="A0AAJ6YKZ6"/>